<reference evidence="1 2" key="1">
    <citation type="submission" date="2009-04" db="EMBL/GenBank/DDBJ databases">
        <authorList>
            <person name="Qin X."/>
            <person name="Bachman B."/>
            <person name="Battles P."/>
            <person name="Bell A."/>
            <person name="Bess C."/>
            <person name="Bickham C."/>
            <person name="Chaboub L."/>
            <person name="Chen D."/>
            <person name="Coyle M."/>
            <person name="Deiros D.R."/>
            <person name="Dinh H."/>
            <person name="Forbes L."/>
            <person name="Fowler G."/>
            <person name="Francisco L."/>
            <person name="Fu Q."/>
            <person name="Gubbala S."/>
            <person name="Hale W."/>
            <person name="Han Y."/>
            <person name="Hemphill L."/>
            <person name="Highlander S.K."/>
            <person name="Hirani K."/>
            <person name="Hogues M."/>
            <person name="Jackson L."/>
            <person name="Jakkamsetti A."/>
            <person name="Javaid M."/>
            <person name="Jiang H."/>
            <person name="Korchina V."/>
            <person name="Kovar C."/>
            <person name="Lara F."/>
            <person name="Lee S."/>
            <person name="Mata R."/>
            <person name="Mathew T."/>
            <person name="Moen C."/>
            <person name="Morales K."/>
            <person name="Munidasa M."/>
            <person name="Nazareth L."/>
            <person name="Ngo R."/>
            <person name="Nguyen L."/>
            <person name="Okwuonu G."/>
            <person name="Ongeri F."/>
            <person name="Patil S."/>
            <person name="Petrosino J."/>
            <person name="Pham C."/>
            <person name="Pham P."/>
            <person name="Pu L.-L."/>
            <person name="Puazo M."/>
            <person name="Raj R."/>
            <person name="Reid J."/>
            <person name="Rouhana J."/>
            <person name="Saada N."/>
            <person name="Shang Y."/>
            <person name="Simmons D."/>
            <person name="Thornton R."/>
            <person name="Warren J."/>
            <person name="Weissenberger G."/>
            <person name="Zhang J."/>
            <person name="Zhang L."/>
            <person name="Zhou C."/>
            <person name="Zhu D."/>
            <person name="Muzny D."/>
            <person name="Worley K."/>
            <person name="Gibbs R."/>
        </authorList>
    </citation>
    <scope>NUCLEOTIDE SEQUENCE [LARGE SCALE GENOMIC DNA]</scope>
    <source>
        <strain evidence="1 2">ATCC 43531</strain>
    </source>
</reference>
<name>C4V1N0_9FIRM</name>
<dbReference type="HOGENOM" id="CLU_030408_3_0_9"/>
<comment type="caution">
    <text evidence="1">The sequence shown here is derived from an EMBL/GenBank/DDBJ whole genome shotgun (WGS) entry which is preliminary data.</text>
</comment>
<dbReference type="EMBL" id="ACLA01000006">
    <property type="protein sequence ID" value="EEQ49167.1"/>
    <property type="molecule type" value="Genomic_DNA"/>
</dbReference>
<organism evidence="1 2">
    <name type="scientific">Selenomonas flueggei ATCC 43531</name>
    <dbReference type="NCBI Taxonomy" id="638302"/>
    <lineage>
        <taxon>Bacteria</taxon>
        <taxon>Bacillati</taxon>
        <taxon>Bacillota</taxon>
        <taxon>Negativicutes</taxon>
        <taxon>Selenomonadales</taxon>
        <taxon>Selenomonadaceae</taxon>
        <taxon>Selenomonas</taxon>
    </lineage>
</organism>
<protein>
    <recommendedName>
        <fullName evidence="3">KWG Leptospira</fullName>
    </recommendedName>
</protein>
<evidence type="ECO:0000313" key="1">
    <source>
        <dbReference type="EMBL" id="EEQ49167.1"/>
    </source>
</evidence>
<keyword evidence="2" id="KW-1185">Reference proteome</keyword>
<dbReference type="eggNOG" id="COG5263">
    <property type="taxonomic scope" value="Bacteria"/>
</dbReference>
<evidence type="ECO:0000313" key="2">
    <source>
        <dbReference type="Proteomes" id="UP000005309"/>
    </source>
</evidence>
<dbReference type="PANTHER" id="PTHR37841">
    <property type="entry name" value="GLR2918 PROTEIN"/>
    <property type="match status" value="1"/>
</dbReference>
<dbReference type="AlphaFoldDB" id="C4V1N0"/>
<dbReference type="InterPro" id="IPR032774">
    <property type="entry name" value="WG_beta_rep"/>
</dbReference>
<dbReference type="Pfam" id="PF14903">
    <property type="entry name" value="WG_beta_rep"/>
    <property type="match status" value="6"/>
</dbReference>
<gene>
    <name evidence="1" type="ORF">HMPREF0908_0483</name>
</gene>
<dbReference type="PANTHER" id="PTHR37841:SF1">
    <property type="entry name" value="DUF3298 DOMAIN-CONTAINING PROTEIN"/>
    <property type="match status" value="1"/>
</dbReference>
<dbReference type="Proteomes" id="UP000005309">
    <property type="component" value="Unassembled WGS sequence"/>
</dbReference>
<dbReference type="SUPFAM" id="SSF69360">
    <property type="entry name" value="Cell wall binding repeat"/>
    <property type="match status" value="1"/>
</dbReference>
<sequence length="442" mass="49048">MYDSIVPYAEGYLIVQKNGGLGIIRTDGTQIVPAAYVNIKPLMDGIIVVRDAKGKVGAYDLSGELLLPAAYTSIQPMGHGILCISEEYGQYHLCRRDGSHLTDEMFYSVEPFSEGRAAVIRKKGEPYGYIDETGNMVIPPSYDRAEPFHEDRAAVNIDKKWGFIDRNGTMVIAPQFRKLGHPKEFHEGYALVMKGKKITFIDKAGKMPFKMQWSSARSFYDGLAAVFHSRDKSTLANLGLAMNSYLSLAAGAPLYEDDGSIIDDGARRGYINTSGTEVIPSTNDYTTMFKDGIALVKVHGQWGAVDRSGTYIVHPQYSKMHYFCDDLAAVCDGRKWGYVGRDGIMLIPPAYDEADDFHEGLTRVRAADDVLIIDKTGQIAFHLPAGLEFPWHFSAGIAPIIKDGKWGFIDRSGSIVVSPQYSEVMRYDVLWMMMGSLMQYSG</sequence>
<proteinExistence type="predicted"/>
<accession>C4V1N0</accession>
<dbReference type="STRING" id="638302.HMPREF0908_0483"/>
<evidence type="ECO:0008006" key="3">
    <source>
        <dbReference type="Google" id="ProtNLM"/>
    </source>
</evidence>